<dbReference type="OrthoDB" id="283675at2"/>
<evidence type="ECO:0000313" key="3">
    <source>
        <dbReference type="Proteomes" id="UP000317178"/>
    </source>
</evidence>
<accession>A0A518CNJ2</accession>
<dbReference type="RefSeq" id="WP_144996039.1">
    <property type="nucleotide sequence ID" value="NZ_CP036281.1"/>
</dbReference>
<proteinExistence type="predicted"/>
<name>A0A518CNJ2_9PLAN</name>
<organism evidence="2 3">
    <name type="scientific">Polystyrenella longa</name>
    <dbReference type="NCBI Taxonomy" id="2528007"/>
    <lineage>
        <taxon>Bacteria</taxon>
        <taxon>Pseudomonadati</taxon>
        <taxon>Planctomycetota</taxon>
        <taxon>Planctomycetia</taxon>
        <taxon>Planctomycetales</taxon>
        <taxon>Planctomycetaceae</taxon>
        <taxon>Polystyrenella</taxon>
    </lineage>
</organism>
<protein>
    <submittedName>
        <fullName evidence="2">Uncharacterized protein</fullName>
    </submittedName>
</protein>
<dbReference type="KEGG" id="plon:Pla110_25360"/>
<feature type="transmembrane region" description="Helical" evidence="1">
    <location>
        <begin position="12"/>
        <end position="30"/>
    </location>
</feature>
<gene>
    <name evidence="2" type="ORF">Pla110_25360</name>
</gene>
<keyword evidence="3" id="KW-1185">Reference proteome</keyword>
<dbReference type="Proteomes" id="UP000317178">
    <property type="component" value="Chromosome"/>
</dbReference>
<keyword evidence="1" id="KW-1133">Transmembrane helix</keyword>
<reference evidence="2 3" key="1">
    <citation type="submission" date="2019-02" db="EMBL/GenBank/DDBJ databases">
        <title>Deep-cultivation of Planctomycetes and their phenomic and genomic characterization uncovers novel biology.</title>
        <authorList>
            <person name="Wiegand S."/>
            <person name="Jogler M."/>
            <person name="Boedeker C."/>
            <person name="Pinto D."/>
            <person name="Vollmers J."/>
            <person name="Rivas-Marin E."/>
            <person name="Kohn T."/>
            <person name="Peeters S.H."/>
            <person name="Heuer A."/>
            <person name="Rast P."/>
            <person name="Oberbeckmann S."/>
            <person name="Bunk B."/>
            <person name="Jeske O."/>
            <person name="Meyerdierks A."/>
            <person name="Storesund J.E."/>
            <person name="Kallscheuer N."/>
            <person name="Luecker S."/>
            <person name="Lage O.M."/>
            <person name="Pohl T."/>
            <person name="Merkel B.J."/>
            <person name="Hornburger P."/>
            <person name="Mueller R.-W."/>
            <person name="Bruemmer F."/>
            <person name="Labrenz M."/>
            <person name="Spormann A.M."/>
            <person name="Op den Camp H."/>
            <person name="Overmann J."/>
            <person name="Amann R."/>
            <person name="Jetten M.S.M."/>
            <person name="Mascher T."/>
            <person name="Medema M.H."/>
            <person name="Devos D.P."/>
            <person name="Kaster A.-K."/>
            <person name="Ovreas L."/>
            <person name="Rohde M."/>
            <person name="Galperin M.Y."/>
            <person name="Jogler C."/>
        </authorList>
    </citation>
    <scope>NUCLEOTIDE SEQUENCE [LARGE SCALE GENOMIC DNA]</scope>
    <source>
        <strain evidence="2 3">Pla110</strain>
    </source>
</reference>
<dbReference type="AlphaFoldDB" id="A0A518CNJ2"/>
<sequence>MAAYDDTDNTRILHVGVWGFLITFLFVLYANGFYQWFHHRLVEQNTFEFTDSIEILDEQNYELDNFVPLDPEKGRYGLPIQEAMEETIIELKQEPAPATASLN</sequence>
<evidence type="ECO:0000313" key="2">
    <source>
        <dbReference type="EMBL" id="QDU80801.1"/>
    </source>
</evidence>
<keyword evidence="1" id="KW-0812">Transmembrane</keyword>
<dbReference type="EMBL" id="CP036281">
    <property type="protein sequence ID" value="QDU80801.1"/>
    <property type="molecule type" value="Genomic_DNA"/>
</dbReference>
<keyword evidence="1" id="KW-0472">Membrane</keyword>
<evidence type="ECO:0000256" key="1">
    <source>
        <dbReference type="SAM" id="Phobius"/>
    </source>
</evidence>